<dbReference type="GO" id="GO:0005634">
    <property type="term" value="C:nucleus"/>
    <property type="evidence" value="ECO:0007669"/>
    <property type="project" value="UniProtKB-SubCell"/>
</dbReference>
<dbReference type="GO" id="GO:0004518">
    <property type="term" value="F:nuclease activity"/>
    <property type="evidence" value="ECO:0007669"/>
    <property type="project" value="UniProtKB-KW"/>
</dbReference>
<dbReference type="Proteomes" id="UP000769528">
    <property type="component" value="Unassembled WGS sequence"/>
</dbReference>
<dbReference type="GO" id="GO:0110155">
    <property type="term" value="P:NAD-cap decapping"/>
    <property type="evidence" value="ECO:0007669"/>
    <property type="project" value="TreeGrafter"/>
</dbReference>
<evidence type="ECO:0000256" key="5">
    <source>
        <dbReference type="ARBA" id="ARBA00044692"/>
    </source>
</evidence>
<dbReference type="InterPro" id="IPR039039">
    <property type="entry name" value="RAI1-like_fam"/>
</dbReference>
<comment type="cofactor">
    <cofactor evidence="1 7">
        <name>a divalent metal cation</name>
        <dbReference type="ChEBI" id="CHEBI:60240"/>
    </cofactor>
</comment>
<reference evidence="9" key="2">
    <citation type="submission" date="2021-01" db="EMBL/GenBank/DDBJ databases">
        <authorList>
            <person name="Schikora-Tamarit M.A."/>
        </authorList>
    </citation>
    <scope>NUCLEOTIDE SEQUENCE</scope>
    <source>
        <strain evidence="9">CBS6341</strain>
    </source>
</reference>
<evidence type="ECO:0000256" key="1">
    <source>
        <dbReference type="ARBA" id="ARBA00001968"/>
    </source>
</evidence>
<dbReference type="Pfam" id="PF08652">
    <property type="entry name" value="RAI1"/>
    <property type="match status" value="1"/>
</dbReference>
<comment type="caution">
    <text evidence="9">The sequence shown here is derived from an EMBL/GenBank/DDBJ whole genome shotgun (WGS) entry which is preliminary data.</text>
</comment>
<name>A0A9P8PW57_9ASCO</name>
<dbReference type="GO" id="GO:0034353">
    <property type="term" value="F:mRNA 5'-diphosphatase activity"/>
    <property type="evidence" value="ECO:0007669"/>
    <property type="project" value="TreeGrafter"/>
</dbReference>
<organism evidence="9 10">
    <name type="scientific">Wickerhamomyces mucosus</name>
    <dbReference type="NCBI Taxonomy" id="1378264"/>
    <lineage>
        <taxon>Eukaryota</taxon>
        <taxon>Fungi</taxon>
        <taxon>Dikarya</taxon>
        <taxon>Ascomycota</taxon>
        <taxon>Saccharomycotina</taxon>
        <taxon>Saccharomycetes</taxon>
        <taxon>Phaffomycetales</taxon>
        <taxon>Wickerhamomycetaceae</taxon>
        <taxon>Wickerhamomyces</taxon>
    </lineage>
</organism>
<dbReference type="GO" id="GO:0046872">
    <property type="term" value="F:metal ion binding"/>
    <property type="evidence" value="ECO:0007669"/>
    <property type="project" value="UniProtKB-KW"/>
</dbReference>
<keyword evidence="7" id="KW-0479">Metal-binding</keyword>
<evidence type="ECO:0000259" key="8">
    <source>
        <dbReference type="Pfam" id="PF08652"/>
    </source>
</evidence>
<keyword evidence="3 7" id="KW-0540">Nuclease</keyword>
<comment type="subcellular location">
    <subcellularLocation>
        <location evidence="7">Nucleus</location>
    </subcellularLocation>
</comment>
<evidence type="ECO:0000256" key="7">
    <source>
        <dbReference type="RuleBase" id="RU367113"/>
    </source>
</evidence>
<comment type="catalytic activity">
    <reaction evidence="4">
        <text>a 5'-end (N(7)-methyl 5'-triphosphoguanosine)-ribonucleoside-ribonucleotide in mRNA + H2O = a (N(7)-methyl 5'-triphosphoguanosine)-nucleoside + a 5'-end phospho-ribonucleoside in mRNA + H(+)</text>
        <dbReference type="Rhea" id="RHEA:66928"/>
        <dbReference type="Rhea" id="RHEA-COMP:15692"/>
        <dbReference type="Rhea" id="RHEA-COMP:17313"/>
        <dbReference type="ChEBI" id="CHEBI:15377"/>
        <dbReference type="ChEBI" id="CHEBI:15378"/>
        <dbReference type="ChEBI" id="CHEBI:138282"/>
        <dbReference type="ChEBI" id="CHEBI:172876"/>
        <dbReference type="ChEBI" id="CHEBI:172877"/>
    </reaction>
    <physiologicalReaction direction="left-to-right" evidence="4">
        <dbReference type="Rhea" id="RHEA:66929"/>
    </physiologicalReaction>
</comment>
<gene>
    <name evidence="9" type="ORF">WICMUC_000981</name>
</gene>
<evidence type="ECO:0000256" key="3">
    <source>
        <dbReference type="ARBA" id="ARBA00022722"/>
    </source>
</evidence>
<keyword evidence="7" id="KW-0378">Hydrolase</keyword>
<evidence type="ECO:0000256" key="4">
    <source>
        <dbReference type="ARBA" id="ARBA00044676"/>
    </source>
</evidence>
<sequence>MSGVIKSFSLNERLPTTSLKQPKELASFSRTFDGQFVNDDSCLSYFFLPDSDVDTEIDLQSGYKNFKEVDEQLDGQFTGLLRAIKGYEEKNNSKVKADIITFRGIMTKILTLPYNSKDPLFFNVVYFDGHIFIQEDKSLTKANENPRDDSIKRMMYSGYKFESIATVPKPLSQVSRATIEKRFKKVVNNIEQYCSVVKTGVGKQKIILGGEVDCVWDFKPTESNPLPHYVELKTSKTINTPGQVVNFEKKLFRTWAQCFLLGITRIIYGYRDDNLLLKSVDEFKTDEIPLILKNNPINTNPKRINCTDALKWYGAAVEWISKEVPKEENKAWRLSYDPSTKHLSLTELTPDVANPILNGGFLSEEFKQHRLQRRNA</sequence>
<comment type="catalytic activity">
    <reaction evidence="5">
        <text>a 5'-end triphospho-ribonucleoside in mRNA + H2O = a 5'-end phospho-ribonucleoside in mRNA + diphosphate + H(+)</text>
        <dbReference type="Rhea" id="RHEA:78683"/>
        <dbReference type="Rhea" id="RHEA-COMP:15692"/>
        <dbReference type="Rhea" id="RHEA-COMP:17164"/>
        <dbReference type="ChEBI" id="CHEBI:15377"/>
        <dbReference type="ChEBI" id="CHEBI:15378"/>
        <dbReference type="ChEBI" id="CHEBI:33019"/>
        <dbReference type="ChEBI" id="CHEBI:138282"/>
        <dbReference type="ChEBI" id="CHEBI:167618"/>
    </reaction>
    <physiologicalReaction direction="left-to-right" evidence="5">
        <dbReference type="Rhea" id="RHEA:78684"/>
    </physiologicalReaction>
</comment>
<evidence type="ECO:0000313" key="9">
    <source>
        <dbReference type="EMBL" id="KAH3679436.1"/>
    </source>
</evidence>
<accession>A0A9P8PW57</accession>
<evidence type="ECO:0000256" key="6">
    <source>
        <dbReference type="ARBA" id="ARBA00048124"/>
    </source>
</evidence>
<keyword evidence="7" id="KW-0547">Nucleotide-binding</keyword>
<protein>
    <recommendedName>
        <fullName evidence="7">Decapping nuclease</fullName>
        <ecNumber evidence="7">3.6.1.-</ecNumber>
    </recommendedName>
</protein>
<dbReference type="GO" id="GO:0003723">
    <property type="term" value="F:RNA binding"/>
    <property type="evidence" value="ECO:0007669"/>
    <property type="project" value="UniProtKB-KW"/>
</dbReference>
<dbReference type="EC" id="3.6.1.-" evidence="7"/>
<keyword evidence="7" id="KW-0694">RNA-binding</keyword>
<evidence type="ECO:0000313" key="10">
    <source>
        <dbReference type="Proteomes" id="UP000769528"/>
    </source>
</evidence>
<dbReference type="EMBL" id="JAEUBF010000310">
    <property type="protein sequence ID" value="KAH3679436.1"/>
    <property type="molecule type" value="Genomic_DNA"/>
</dbReference>
<comment type="catalytic activity">
    <reaction evidence="6">
        <text>a 5'-end NAD(+)-phospho-ribonucleoside in mRNA + H2O = a 5'-end phospho-ribonucleoside in mRNA + NAD(+) + H(+)</text>
        <dbReference type="Rhea" id="RHEA:60880"/>
        <dbReference type="Rhea" id="RHEA-COMP:15692"/>
        <dbReference type="Rhea" id="RHEA-COMP:15698"/>
        <dbReference type="ChEBI" id="CHEBI:15377"/>
        <dbReference type="ChEBI" id="CHEBI:15378"/>
        <dbReference type="ChEBI" id="CHEBI:57540"/>
        <dbReference type="ChEBI" id="CHEBI:138282"/>
        <dbReference type="ChEBI" id="CHEBI:144029"/>
    </reaction>
    <physiologicalReaction direction="left-to-right" evidence="6">
        <dbReference type="Rhea" id="RHEA:60881"/>
    </physiologicalReaction>
</comment>
<dbReference type="GO" id="GO:0000956">
    <property type="term" value="P:nuclear-transcribed mRNA catabolic process"/>
    <property type="evidence" value="ECO:0007669"/>
    <property type="project" value="TreeGrafter"/>
</dbReference>
<comment type="function">
    <text evidence="7">Decapping enzyme for NAD-capped RNAs: specifically hydrolyzes the nicotinamide adenine dinucleotide (NAD) cap from a subset of RNAs by removing the entire NAD moiety from the 5'-end of an NAD-capped RNA.</text>
</comment>
<dbReference type="OrthoDB" id="5853397at2759"/>
<dbReference type="PANTHER" id="PTHR12395">
    <property type="entry name" value="DOM-3 RELATED"/>
    <property type="match status" value="1"/>
</dbReference>
<dbReference type="GO" id="GO:0000166">
    <property type="term" value="F:nucleotide binding"/>
    <property type="evidence" value="ECO:0007669"/>
    <property type="project" value="UniProtKB-KW"/>
</dbReference>
<dbReference type="InterPro" id="IPR013961">
    <property type="entry name" value="RAI1"/>
</dbReference>
<reference evidence="9" key="1">
    <citation type="journal article" date="2021" name="Open Biol.">
        <title>Shared evolutionary footprints suggest mitochondrial oxidative damage underlies multiple complex I losses in fungi.</title>
        <authorList>
            <person name="Schikora-Tamarit M.A."/>
            <person name="Marcet-Houben M."/>
            <person name="Nosek J."/>
            <person name="Gabaldon T."/>
        </authorList>
    </citation>
    <scope>NUCLEOTIDE SEQUENCE</scope>
    <source>
        <strain evidence="9">CBS6341</strain>
    </source>
</reference>
<proteinExistence type="inferred from homology"/>
<keyword evidence="10" id="KW-1185">Reference proteome</keyword>
<feature type="domain" description="RAI1-like" evidence="8">
    <location>
        <begin position="20"/>
        <end position="366"/>
    </location>
</feature>
<dbReference type="PANTHER" id="PTHR12395:SF9">
    <property type="entry name" value="DECAPPING AND EXORIBONUCLEASE PROTEIN"/>
    <property type="match status" value="1"/>
</dbReference>
<comment type="similarity">
    <text evidence="2 7">Belongs to the DXO/Dom3Z family.</text>
</comment>
<dbReference type="GO" id="GO:0005829">
    <property type="term" value="C:cytosol"/>
    <property type="evidence" value="ECO:0007669"/>
    <property type="project" value="TreeGrafter"/>
</dbReference>
<evidence type="ECO:0000256" key="2">
    <source>
        <dbReference type="ARBA" id="ARBA00006562"/>
    </source>
</evidence>
<keyword evidence="7" id="KW-0539">Nucleus</keyword>
<dbReference type="AlphaFoldDB" id="A0A9P8PW57"/>